<dbReference type="InterPro" id="IPR024364">
    <property type="entry name" value="Baseplate_phage_T4-like"/>
</dbReference>
<evidence type="ECO:0000313" key="2">
    <source>
        <dbReference type="Proteomes" id="UP000663144"/>
    </source>
</evidence>
<reference evidence="1" key="1">
    <citation type="submission" date="2020-10" db="EMBL/GenBank/DDBJ databases">
        <title>The Isolation and Genome Sequence of a Novel Cyanophage S-H38 from the Yellow Sea, China.</title>
        <authorList>
            <person name="Jiang T."/>
        </authorList>
    </citation>
    <scope>NUCLEOTIDE SEQUENCE</scope>
</reference>
<dbReference type="Proteomes" id="UP000663144">
    <property type="component" value="Segment"/>
</dbReference>
<sequence>MPLPKLVVSEYEMKIPSTKETIKYRPFLVKEEKLLLTAMELGGEKEMINAVKTIIKNCTNLKGRVDSLATFDIEYIFLRIRAKSVGEVSKVMVTCPDDNETQVQIEINLEDIEIVWPENHKSQIELDDDTYLVMNYPSLDTFVKINFTGEDVGIDTVFDLAGSCIQQIVQGDEVYDVKNYTKKEVVEFLESLKSDQFMKLQSFFSDMPRLEHEVEVKNPETGVESTVKLEGLGAFFE</sequence>
<name>A0A873WG46_9CAUD</name>
<dbReference type="GeneID" id="77946588"/>
<dbReference type="KEGG" id="vg:77946588"/>
<evidence type="ECO:0000313" key="1">
    <source>
        <dbReference type="EMBL" id="QPB07892.1"/>
    </source>
</evidence>
<keyword evidence="2" id="KW-1185">Reference proteome</keyword>
<accession>A0A873WG46</accession>
<dbReference type="Pfam" id="PF12322">
    <property type="entry name" value="T4_baseplate"/>
    <property type="match status" value="1"/>
</dbReference>
<dbReference type="RefSeq" id="YP_010670383.1">
    <property type="nucleotide sequence ID" value="NC_070964.1"/>
</dbReference>
<organism evidence="1 2">
    <name type="scientific">Synechococcus phage S-H38</name>
    <dbReference type="NCBI Taxonomy" id="2783673"/>
    <lineage>
        <taxon>Viruses</taxon>
        <taxon>Duplodnaviria</taxon>
        <taxon>Heunggongvirae</taxon>
        <taxon>Uroviricota</taxon>
        <taxon>Caudoviricetes</taxon>
        <taxon>Pantevenvirales</taxon>
        <taxon>Kyanoviridae</taxon>
        <taxon>Yellowseavirus</taxon>
        <taxon>Yellowseavirus thirtyeight</taxon>
    </lineage>
</organism>
<protein>
    <submittedName>
        <fullName evidence="1">Baseplate hub subunit</fullName>
    </submittedName>
</protein>
<dbReference type="EMBL" id="MW117965">
    <property type="protein sequence ID" value="QPB07892.1"/>
    <property type="molecule type" value="Genomic_DNA"/>
</dbReference>
<proteinExistence type="predicted"/>